<dbReference type="PANTHER" id="PTHR20981">
    <property type="entry name" value="60S RIBOSOMAL PROTEIN L21"/>
    <property type="match status" value="1"/>
</dbReference>
<evidence type="ECO:0000313" key="5">
    <source>
        <dbReference type="Proteomes" id="UP001177744"/>
    </source>
</evidence>
<evidence type="ECO:0000256" key="1">
    <source>
        <dbReference type="ARBA" id="ARBA00008431"/>
    </source>
</evidence>
<dbReference type="FunFam" id="6.10.250.3260:FF:000001">
    <property type="entry name" value="60S ribosomal protein L21"/>
    <property type="match status" value="1"/>
</dbReference>
<dbReference type="GO" id="GO:0005840">
    <property type="term" value="C:ribosome"/>
    <property type="evidence" value="ECO:0007669"/>
    <property type="project" value="UniProtKB-KW"/>
</dbReference>
<comment type="similarity">
    <text evidence="1">Belongs to the eukaryotic ribosomal protein eL32 family.</text>
</comment>
<dbReference type="Pfam" id="PF01655">
    <property type="entry name" value="Ribosomal_L32e"/>
    <property type="match status" value="1"/>
</dbReference>
<keyword evidence="5" id="KW-1185">Reference proteome</keyword>
<dbReference type="GO" id="GO:1990904">
    <property type="term" value="C:ribonucleoprotein complex"/>
    <property type="evidence" value="ECO:0007669"/>
    <property type="project" value="UniProtKB-KW"/>
</dbReference>
<evidence type="ECO:0000256" key="2">
    <source>
        <dbReference type="ARBA" id="ARBA00022980"/>
    </source>
</evidence>
<dbReference type="InterPro" id="IPR001147">
    <property type="entry name" value="Ribosomal_eL21"/>
</dbReference>
<protein>
    <recommendedName>
        <fullName evidence="6">60S ribosomal protein L21</fullName>
    </recommendedName>
</protein>
<dbReference type="Proteomes" id="UP001177744">
    <property type="component" value="Unassembled WGS sequence"/>
</dbReference>
<dbReference type="InterPro" id="IPR036948">
    <property type="entry name" value="Ribosomal_eL21_sf"/>
</dbReference>
<dbReference type="AlphaFoldDB" id="A0AA40LHG2"/>
<dbReference type="EMBL" id="JAULJE010000017">
    <property type="protein sequence ID" value="KAK1332910.1"/>
    <property type="molecule type" value="Genomic_DNA"/>
</dbReference>
<dbReference type="InterPro" id="IPR036351">
    <property type="entry name" value="Ribosomal_eL32_sf"/>
</dbReference>
<proteinExistence type="inferred from homology"/>
<evidence type="ECO:0000256" key="3">
    <source>
        <dbReference type="ARBA" id="ARBA00023274"/>
    </source>
</evidence>
<dbReference type="InterPro" id="IPR001515">
    <property type="entry name" value="Ribosomal_eL32"/>
</dbReference>
<reference evidence="4" key="1">
    <citation type="submission" date="2023-06" db="EMBL/GenBank/DDBJ databases">
        <title>Reference genome for the Northern bat (Eptesicus nilssonii), a most northern bat species.</title>
        <authorList>
            <person name="Laine V.N."/>
            <person name="Pulliainen A.T."/>
            <person name="Lilley T.M."/>
        </authorList>
    </citation>
    <scope>NUCLEOTIDE SEQUENCE</scope>
    <source>
        <strain evidence="4">BLF_Eptnil</strain>
        <tissue evidence="4">Kidney</tissue>
    </source>
</reference>
<dbReference type="Gene3D" id="2.30.30.70">
    <property type="entry name" value="Ribosomal protein L21"/>
    <property type="match status" value="1"/>
</dbReference>
<gene>
    <name evidence="4" type="ORF">QTO34_006441</name>
</gene>
<keyword evidence="2" id="KW-0689">Ribosomal protein</keyword>
<name>A0AA40LHG2_CNENI</name>
<accession>A0AA40LHG2</accession>
<dbReference type="GO" id="GO:0006412">
    <property type="term" value="P:translation"/>
    <property type="evidence" value="ECO:0007669"/>
    <property type="project" value="InterPro"/>
</dbReference>
<dbReference type="SUPFAM" id="SSF52042">
    <property type="entry name" value="Ribosomal protein L32e"/>
    <property type="match status" value="1"/>
</dbReference>
<comment type="caution">
    <text evidence="4">The sequence shown here is derived from an EMBL/GenBank/DDBJ whole genome shotgun (WGS) entry which is preliminary data.</text>
</comment>
<organism evidence="4 5">
    <name type="scientific">Cnephaeus nilssonii</name>
    <name type="common">Northern bat</name>
    <name type="synonym">Eptesicus nilssonii</name>
    <dbReference type="NCBI Taxonomy" id="3371016"/>
    <lineage>
        <taxon>Eukaryota</taxon>
        <taxon>Metazoa</taxon>
        <taxon>Chordata</taxon>
        <taxon>Craniata</taxon>
        <taxon>Vertebrata</taxon>
        <taxon>Euteleostomi</taxon>
        <taxon>Mammalia</taxon>
        <taxon>Eutheria</taxon>
        <taxon>Laurasiatheria</taxon>
        <taxon>Chiroptera</taxon>
        <taxon>Yangochiroptera</taxon>
        <taxon>Vespertilionidae</taxon>
        <taxon>Cnephaeus</taxon>
    </lineage>
</organism>
<dbReference type="SMART" id="SM01393">
    <property type="entry name" value="Ribosomal_L32e"/>
    <property type="match status" value="1"/>
</dbReference>
<dbReference type="Pfam" id="PF01157">
    <property type="entry name" value="Ribosomal_L21e"/>
    <property type="match status" value="1"/>
</dbReference>
<evidence type="ECO:0000313" key="4">
    <source>
        <dbReference type="EMBL" id="KAK1332910.1"/>
    </source>
</evidence>
<dbReference type="GO" id="GO:0003735">
    <property type="term" value="F:structural constituent of ribosome"/>
    <property type="evidence" value="ECO:0007669"/>
    <property type="project" value="InterPro"/>
</dbReference>
<sequence>MPNLGYGSSTETKHVLPSGFRKFLVHTVKELEVLLMCNKCYCAERLTRLLKEPQSHCGKGSQLAIRVYATQHAVGIAVNKQVKGKILAKRVNVHLEHIKLSKSRDSLLKRVKENDRKKKEAKETGTWVHLKRQPAPPREARFVRANGKEPELLEHIPCEFIA</sequence>
<keyword evidence="3" id="KW-0687">Ribonucleoprotein</keyword>
<dbReference type="Gene3D" id="6.10.250.3260">
    <property type="match status" value="1"/>
</dbReference>
<evidence type="ECO:0008006" key="6">
    <source>
        <dbReference type="Google" id="ProtNLM"/>
    </source>
</evidence>